<dbReference type="GO" id="GO:0002161">
    <property type="term" value="F:aminoacyl-tRNA deacylase activity"/>
    <property type="evidence" value="ECO:0007669"/>
    <property type="project" value="InterPro"/>
</dbReference>
<evidence type="ECO:0000256" key="7">
    <source>
        <dbReference type="ARBA" id="ARBA00023146"/>
    </source>
</evidence>
<dbReference type="GO" id="GO:0006429">
    <property type="term" value="P:leucyl-tRNA aminoacylation"/>
    <property type="evidence" value="ECO:0007669"/>
    <property type="project" value="UniProtKB-UniRule"/>
</dbReference>
<sequence length="867" mass="97745">MAEHQYNPKEIEQRVQQYWQDSQTFSATDDPSKEKFFCLSMFPYPSGRLHMGHVRNYTIGDVISRYQRMQGKNVLQPMGWDAFGLPAENAAINNNTAPANWTYSNIDYMKSQLKSLGFGYDWDREVATCKPDYYRWEQWFFTRLFEKGLVYKKNATVNWDPVDQTVLANEQVVDGRGWRSGALVEQKEIPQWFIKITDYAEELLRDLDQLDDWPEQVRAMQANWIGRSEGVDIRFDVPQGTGEQASLSVYTTRPDTLYGVTYVAVAAQHPLAEQAAKNNPELAAFIDECKNTKTVEAELATMEKKGCDTGFQAVHPLTGELVPVWAANFVLMDYGSGAVMSVPGHDQRDWEFATKYGLTIRQVIAPAEDAEQDCDLTAGAYTEKGRLIHSDSFDGLAFEDAFDAIAQALEKKGAGKRTVNYRLRDWGVSRQRYWGAPIPMLNLESGESVPVPADKLPVVLPEDVQMDGVTSPIKADPDWAKTDYQGQAATRETDTFDTFMESSWYYARYTCAQNNDAMLSPEQANYWLPVDQYVGGIEHAILHLLYSRFFHKLLRDEGLVDSDEPFKRLLCQGMVLADSFYREDESGKKTWFSPADVSVEKDDKGRITKAWLTEDGTPVQHGGMTKMSKSKNNGIDPQQVIDQYGADTVRLFTMFAAPPEQTLEWVESGVEGANRFLRRVWKLATEHADKGPVAALDTQSLNKDQQALRREIHKTIDKVSDDIGRRQTFNTAVAAVMELLNHLQKAPQEAAQDIALMREGVEAIVRLLNPITPHMCHTLWQQLGHDSDIEFAGWPQADKQALIEDEKLIVVQVNGKVRAKMTVAANAEKAELEAAAKAQPNVQQFIDGKTIRKVIVVPGKLVNIVAS</sequence>
<dbReference type="GO" id="GO:0005829">
    <property type="term" value="C:cytosol"/>
    <property type="evidence" value="ECO:0007669"/>
    <property type="project" value="TreeGrafter"/>
</dbReference>
<reference evidence="15" key="2">
    <citation type="submission" date="2020-09" db="EMBL/GenBank/DDBJ databases">
        <authorList>
            <person name="Sun Q."/>
            <person name="Kim S."/>
        </authorList>
    </citation>
    <scope>NUCLEOTIDE SEQUENCE</scope>
    <source>
        <strain evidence="15">KCTC 22164</strain>
    </source>
</reference>
<feature type="domain" description="Leucyl-tRNA synthetase editing" evidence="14">
    <location>
        <begin position="223"/>
        <end position="409"/>
    </location>
</feature>
<dbReference type="NCBIfam" id="TIGR00396">
    <property type="entry name" value="leuS_bact"/>
    <property type="match status" value="1"/>
</dbReference>
<dbReference type="Pfam" id="PF00133">
    <property type="entry name" value="tRNA-synt_1"/>
    <property type="match status" value="2"/>
</dbReference>
<proteinExistence type="inferred from homology"/>
<dbReference type="HAMAP" id="MF_00049_B">
    <property type="entry name" value="Leu_tRNA_synth_B"/>
    <property type="match status" value="1"/>
</dbReference>
<dbReference type="PROSITE" id="PS00178">
    <property type="entry name" value="AA_TRNA_LIGASE_I"/>
    <property type="match status" value="1"/>
</dbReference>
<comment type="subcellular location">
    <subcellularLocation>
        <location evidence="9">Cytoplasm</location>
    </subcellularLocation>
</comment>
<feature type="domain" description="Aminoacyl-tRNA synthetase class Ia" evidence="11">
    <location>
        <begin position="625"/>
        <end position="661"/>
    </location>
</feature>
<dbReference type="SUPFAM" id="SSF52374">
    <property type="entry name" value="Nucleotidylyl transferase"/>
    <property type="match status" value="1"/>
</dbReference>
<keyword evidence="5 9" id="KW-0067">ATP-binding</keyword>
<dbReference type="InterPro" id="IPR009080">
    <property type="entry name" value="tRNAsynth_Ia_anticodon-bd"/>
</dbReference>
<dbReference type="FunFam" id="2.20.28.290:FF:000001">
    <property type="entry name" value="Leucine--tRNA ligase"/>
    <property type="match status" value="1"/>
</dbReference>
<feature type="short sequence motif" description="'HIGH' region" evidence="9">
    <location>
        <begin position="43"/>
        <end position="53"/>
    </location>
</feature>
<evidence type="ECO:0000256" key="5">
    <source>
        <dbReference type="ARBA" id="ARBA00022840"/>
    </source>
</evidence>
<dbReference type="InterPro" id="IPR025709">
    <property type="entry name" value="Leu_tRNA-synth_edit"/>
</dbReference>
<evidence type="ECO:0000259" key="14">
    <source>
        <dbReference type="Pfam" id="PF13603"/>
    </source>
</evidence>
<dbReference type="FunFam" id="3.40.50.620:FF:000395">
    <property type="entry name" value="Leucine--tRNA ligase"/>
    <property type="match status" value="1"/>
</dbReference>
<keyword evidence="3 9" id="KW-0436">Ligase</keyword>
<evidence type="ECO:0000313" key="15">
    <source>
        <dbReference type="EMBL" id="GGW77200.1"/>
    </source>
</evidence>
<dbReference type="CDD" id="cd07958">
    <property type="entry name" value="Anticodon_Ia_Leu_BEm"/>
    <property type="match status" value="1"/>
</dbReference>
<evidence type="ECO:0000259" key="13">
    <source>
        <dbReference type="Pfam" id="PF09334"/>
    </source>
</evidence>
<feature type="domain" description="Aminoacyl-tRNA synthetase class Ia" evidence="11">
    <location>
        <begin position="423"/>
        <end position="578"/>
    </location>
</feature>
<dbReference type="Gene3D" id="2.20.28.290">
    <property type="match status" value="1"/>
</dbReference>
<protein>
    <recommendedName>
        <fullName evidence="9">Leucine--tRNA ligase</fullName>
        <ecNumber evidence="9">6.1.1.4</ecNumber>
    </recommendedName>
    <alternativeName>
        <fullName evidence="9">Leucyl-tRNA synthetase</fullName>
        <shortName evidence="9">LeuRS</shortName>
    </alternativeName>
</protein>
<evidence type="ECO:0000256" key="10">
    <source>
        <dbReference type="RuleBase" id="RU363035"/>
    </source>
</evidence>
<dbReference type="InterPro" id="IPR002302">
    <property type="entry name" value="Leu-tRNA-ligase"/>
</dbReference>
<dbReference type="FunFam" id="3.90.740.10:FF:000012">
    <property type="entry name" value="Leucine--tRNA ligase"/>
    <property type="match status" value="1"/>
</dbReference>
<gene>
    <name evidence="9 15" type="primary">leuS</name>
    <name evidence="15" type="ORF">GCM10007391_07690</name>
</gene>
<dbReference type="FunFam" id="1.10.730.10:FF:000003">
    <property type="entry name" value="Leucine--tRNA ligase"/>
    <property type="match status" value="1"/>
</dbReference>
<dbReference type="PANTHER" id="PTHR43740">
    <property type="entry name" value="LEUCYL-TRNA SYNTHETASE"/>
    <property type="match status" value="1"/>
</dbReference>
<feature type="domain" description="Methionyl/Valyl/Leucyl/Isoleucyl-tRNA synthetase anticodon-binding" evidence="12">
    <location>
        <begin position="706"/>
        <end position="829"/>
    </location>
</feature>
<evidence type="ECO:0000256" key="8">
    <source>
        <dbReference type="ARBA" id="ARBA00047469"/>
    </source>
</evidence>
<comment type="caution">
    <text evidence="15">The sequence shown here is derived from an EMBL/GenBank/DDBJ whole genome shotgun (WGS) entry which is preliminary data.</text>
</comment>
<dbReference type="FunFam" id="3.40.50.620:FF:000124">
    <property type="entry name" value="Leucine--tRNA ligase"/>
    <property type="match status" value="1"/>
</dbReference>
<evidence type="ECO:0000259" key="12">
    <source>
        <dbReference type="Pfam" id="PF08264"/>
    </source>
</evidence>
<dbReference type="InterPro" id="IPR014729">
    <property type="entry name" value="Rossmann-like_a/b/a_fold"/>
</dbReference>
<dbReference type="PRINTS" id="PR00985">
    <property type="entry name" value="TRNASYNTHLEU"/>
</dbReference>
<dbReference type="Gene3D" id="3.40.50.620">
    <property type="entry name" value="HUPs"/>
    <property type="match status" value="2"/>
</dbReference>
<evidence type="ECO:0000256" key="4">
    <source>
        <dbReference type="ARBA" id="ARBA00022741"/>
    </source>
</evidence>
<dbReference type="EC" id="6.1.1.4" evidence="9"/>
<dbReference type="Proteomes" id="UP000631300">
    <property type="component" value="Unassembled WGS sequence"/>
</dbReference>
<keyword evidence="7 9" id="KW-0030">Aminoacyl-tRNA synthetase</keyword>
<evidence type="ECO:0000256" key="6">
    <source>
        <dbReference type="ARBA" id="ARBA00022917"/>
    </source>
</evidence>
<evidence type="ECO:0000259" key="11">
    <source>
        <dbReference type="Pfam" id="PF00133"/>
    </source>
</evidence>
<dbReference type="EMBL" id="BMXP01000001">
    <property type="protein sequence ID" value="GGW77200.1"/>
    <property type="molecule type" value="Genomic_DNA"/>
</dbReference>
<dbReference type="InterPro" id="IPR015413">
    <property type="entry name" value="Methionyl/Leucyl_tRNA_Synth"/>
</dbReference>
<name>A0A918MWB1_9ALTE</name>
<dbReference type="Pfam" id="PF13603">
    <property type="entry name" value="tRNA-synt_1_2"/>
    <property type="match status" value="1"/>
</dbReference>
<evidence type="ECO:0000256" key="3">
    <source>
        <dbReference type="ARBA" id="ARBA00022598"/>
    </source>
</evidence>
<dbReference type="Gene3D" id="1.10.730.10">
    <property type="entry name" value="Isoleucyl-tRNA Synthetase, Domain 1"/>
    <property type="match status" value="1"/>
</dbReference>
<comment type="similarity">
    <text evidence="1 9 10">Belongs to the class-I aminoacyl-tRNA synthetase family.</text>
</comment>
<reference evidence="15" key="1">
    <citation type="journal article" date="2014" name="Int. J. Syst. Evol. Microbiol.">
        <title>Complete genome sequence of Corynebacterium casei LMG S-19264T (=DSM 44701T), isolated from a smear-ripened cheese.</title>
        <authorList>
            <consortium name="US DOE Joint Genome Institute (JGI-PGF)"/>
            <person name="Walter F."/>
            <person name="Albersmeier A."/>
            <person name="Kalinowski J."/>
            <person name="Ruckert C."/>
        </authorList>
    </citation>
    <scope>NUCLEOTIDE SEQUENCE</scope>
    <source>
        <strain evidence="15">KCTC 22164</strain>
    </source>
</reference>
<dbReference type="FunFam" id="3.10.20.590:FF:000001">
    <property type="entry name" value="Leucine--tRNA ligase"/>
    <property type="match status" value="1"/>
</dbReference>
<keyword evidence="16" id="KW-1185">Reference proteome</keyword>
<dbReference type="AlphaFoldDB" id="A0A918MWB1"/>
<feature type="short sequence motif" description="'KMSKS' region" evidence="9">
    <location>
        <begin position="626"/>
        <end position="630"/>
    </location>
</feature>
<dbReference type="InterPro" id="IPR013155">
    <property type="entry name" value="M/V/L/I-tRNA-synth_anticd-bd"/>
</dbReference>
<keyword evidence="4 9" id="KW-0547">Nucleotide-binding</keyword>
<dbReference type="GO" id="GO:0005524">
    <property type="term" value="F:ATP binding"/>
    <property type="evidence" value="ECO:0007669"/>
    <property type="project" value="UniProtKB-UniRule"/>
</dbReference>
<dbReference type="SUPFAM" id="SSF47323">
    <property type="entry name" value="Anticodon-binding domain of a subclass of class I aminoacyl-tRNA synthetases"/>
    <property type="match status" value="1"/>
</dbReference>
<dbReference type="Pfam" id="PF08264">
    <property type="entry name" value="Anticodon_1"/>
    <property type="match status" value="1"/>
</dbReference>
<dbReference type="Pfam" id="PF09334">
    <property type="entry name" value="tRNA-synt_1g"/>
    <property type="match status" value="1"/>
</dbReference>
<dbReference type="InterPro" id="IPR009008">
    <property type="entry name" value="Val/Leu/Ile-tRNA-synth_edit"/>
</dbReference>
<feature type="binding site" evidence="9">
    <location>
        <position position="629"/>
    </location>
    <ligand>
        <name>ATP</name>
        <dbReference type="ChEBI" id="CHEBI:30616"/>
    </ligand>
</feature>
<evidence type="ECO:0000256" key="9">
    <source>
        <dbReference type="HAMAP-Rule" id="MF_00049"/>
    </source>
</evidence>
<comment type="catalytic activity">
    <reaction evidence="8 9">
        <text>tRNA(Leu) + L-leucine + ATP = L-leucyl-tRNA(Leu) + AMP + diphosphate</text>
        <dbReference type="Rhea" id="RHEA:11688"/>
        <dbReference type="Rhea" id="RHEA-COMP:9613"/>
        <dbReference type="Rhea" id="RHEA-COMP:9622"/>
        <dbReference type="ChEBI" id="CHEBI:30616"/>
        <dbReference type="ChEBI" id="CHEBI:33019"/>
        <dbReference type="ChEBI" id="CHEBI:57427"/>
        <dbReference type="ChEBI" id="CHEBI:78442"/>
        <dbReference type="ChEBI" id="CHEBI:78494"/>
        <dbReference type="ChEBI" id="CHEBI:456215"/>
        <dbReference type="EC" id="6.1.1.4"/>
    </reaction>
</comment>
<dbReference type="CDD" id="cd00812">
    <property type="entry name" value="LeuRS_core"/>
    <property type="match status" value="1"/>
</dbReference>
<dbReference type="Gene3D" id="3.10.20.590">
    <property type="match status" value="1"/>
</dbReference>
<accession>A0A918MWB1</accession>
<dbReference type="PANTHER" id="PTHR43740:SF2">
    <property type="entry name" value="LEUCINE--TRNA LIGASE, MITOCHONDRIAL"/>
    <property type="match status" value="1"/>
</dbReference>
<dbReference type="GO" id="GO:0004823">
    <property type="term" value="F:leucine-tRNA ligase activity"/>
    <property type="evidence" value="ECO:0007669"/>
    <property type="project" value="UniProtKB-UniRule"/>
</dbReference>
<evidence type="ECO:0000313" key="16">
    <source>
        <dbReference type="Proteomes" id="UP000631300"/>
    </source>
</evidence>
<dbReference type="SUPFAM" id="SSF50677">
    <property type="entry name" value="ValRS/IleRS/LeuRS editing domain"/>
    <property type="match status" value="1"/>
</dbReference>
<organism evidence="15 16">
    <name type="scientific">Alteromonas halophila</name>
    <dbReference type="NCBI Taxonomy" id="516698"/>
    <lineage>
        <taxon>Bacteria</taxon>
        <taxon>Pseudomonadati</taxon>
        <taxon>Pseudomonadota</taxon>
        <taxon>Gammaproteobacteria</taxon>
        <taxon>Alteromonadales</taxon>
        <taxon>Alteromonadaceae</taxon>
        <taxon>Alteromonas/Salinimonas group</taxon>
        <taxon>Alteromonas</taxon>
    </lineage>
</organism>
<dbReference type="RefSeq" id="WP_189403749.1">
    <property type="nucleotide sequence ID" value="NZ_BMXP01000001.1"/>
</dbReference>
<keyword evidence="6 9" id="KW-0648">Protein biosynthesis</keyword>
<keyword evidence="2 9" id="KW-0963">Cytoplasm</keyword>
<dbReference type="InterPro" id="IPR001412">
    <property type="entry name" value="aa-tRNA-synth_I_CS"/>
</dbReference>
<evidence type="ECO:0000256" key="2">
    <source>
        <dbReference type="ARBA" id="ARBA00022490"/>
    </source>
</evidence>
<evidence type="ECO:0000256" key="1">
    <source>
        <dbReference type="ARBA" id="ARBA00005594"/>
    </source>
</evidence>
<dbReference type="InterPro" id="IPR002300">
    <property type="entry name" value="aa-tRNA-synth_Ia"/>
</dbReference>
<feature type="domain" description="Methionyl/Leucyl tRNA synthetase" evidence="13">
    <location>
        <begin position="41"/>
        <end position="172"/>
    </location>
</feature>